<dbReference type="EMBL" id="CP029462">
    <property type="protein sequence ID" value="AXL21059.1"/>
    <property type="molecule type" value="Genomic_DNA"/>
</dbReference>
<accession>A0A346AYW6</accession>
<reference evidence="1 2" key="1">
    <citation type="submission" date="2018-05" db="EMBL/GenBank/DDBJ databases">
        <title>Complete genome sequence of Megasphaera sp. AJH120T, isolated from the ceca of a chicken.</title>
        <authorList>
            <person name="Maki J."/>
            <person name="Looft T."/>
        </authorList>
    </citation>
    <scope>NUCLEOTIDE SEQUENCE [LARGE SCALE GENOMIC DNA]</scope>
    <source>
        <strain evidence="1 2">AJH120</strain>
    </source>
</reference>
<keyword evidence="2" id="KW-1185">Reference proteome</keyword>
<dbReference type="KEGG" id="meg:DKB62_05465"/>
<organism evidence="1 2">
    <name type="scientific">Megasphaera stantonii</name>
    <dbReference type="NCBI Taxonomy" id="2144175"/>
    <lineage>
        <taxon>Bacteria</taxon>
        <taxon>Bacillati</taxon>
        <taxon>Bacillota</taxon>
        <taxon>Negativicutes</taxon>
        <taxon>Veillonellales</taxon>
        <taxon>Veillonellaceae</taxon>
        <taxon>Megasphaera</taxon>
    </lineage>
</organism>
<evidence type="ECO:0000313" key="2">
    <source>
        <dbReference type="Proteomes" id="UP000254337"/>
    </source>
</evidence>
<gene>
    <name evidence="1" type="ORF">DKB62_05465</name>
</gene>
<protein>
    <recommendedName>
        <fullName evidence="3">RNA polymerase subunit sigma-70</fullName>
    </recommendedName>
</protein>
<sequence length="141" mass="16584">MKRKAKCLVCGAMFTADRITQKYCSAFCRRYAHRYGLIDRGEHPKGADVVREFHCVRCGTLVTIVDGRDKRTKFCSAHCERLYWKHSQHVKPHGVARSFYCRNCGVRVDVSDPKDRRTSFCSEACRKQWFSQHRKKKTRHI</sequence>
<proteinExistence type="predicted"/>
<dbReference type="Proteomes" id="UP000254337">
    <property type="component" value="Chromosome"/>
</dbReference>
<evidence type="ECO:0000313" key="1">
    <source>
        <dbReference type="EMBL" id="AXL21059.1"/>
    </source>
</evidence>
<evidence type="ECO:0008006" key="3">
    <source>
        <dbReference type="Google" id="ProtNLM"/>
    </source>
</evidence>
<dbReference type="AlphaFoldDB" id="A0A346AYW6"/>
<dbReference type="OrthoDB" id="1625495at2"/>
<name>A0A346AYW6_9FIRM</name>
<dbReference type="RefSeq" id="WP_107196210.1">
    <property type="nucleotide sequence ID" value="NZ_CP029462.1"/>
</dbReference>